<dbReference type="EMBL" id="KN832892">
    <property type="protein sequence ID" value="KIM94004.1"/>
    <property type="molecule type" value="Genomic_DNA"/>
</dbReference>
<dbReference type="HOGENOM" id="CLU_1094574_0_0_1"/>
<sequence>MRALDFLLQALALLGVLFSVLTLCAGLKNGTLNYFPIITYSYEYHYDSTAGEFPYNSTILPAGLAEALRNDLHWFFFTVNYLSICAGYAGGTEDEDDYIVDCQRKTPGFTFRTDDPYIVNFWNYNGTYPVVSDVPLSTFSTAPPFAILIIGIALSILSAGTLGVEAFGKWPKWGNLSQANVWLLWIAAVFVTISAALLTRIADKQQNSYVGWTQRLEAFIWSAAAVMWLASLWKLGDFILQKEKRRRLLRTGQI</sequence>
<feature type="transmembrane region" description="Helical" evidence="1">
    <location>
        <begin position="218"/>
        <end position="240"/>
    </location>
</feature>
<dbReference type="AlphaFoldDB" id="A0A0C3GRM6"/>
<reference evidence="2 3" key="1">
    <citation type="submission" date="2014-04" db="EMBL/GenBank/DDBJ databases">
        <authorList>
            <consortium name="DOE Joint Genome Institute"/>
            <person name="Kuo A."/>
            <person name="Martino E."/>
            <person name="Perotto S."/>
            <person name="Kohler A."/>
            <person name="Nagy L.G."/>
            <person name="Floudas D."/>
            <person name="Copeland A."/>
            <person name="Barry K.W."/>
            <person name="Cichocki N."/>
            <person name="Veneault-Fourrey C."/>
            <person name="LaButti K."/>
            <person name="Lindquist E.A."/>
            <person name="Lipzen A."/>
            <person name="Lundell T."/>
            <person name="Morin E."/>
            <person name="Murat C."/>
            <person name="Sun H."/>
            <person name="Tunlid A."/>
            <person name="Henrissat B."/>
            <person name="Grigoriev I.V."/>
            <person name="Hibbett D.S."/>
            <person name="Martin F."/>
            <person name="Nordberg H.P."/>
            <person name="Cantor M.N."/>
            <person name="Hua S.X."/>
        </authorList>
    </citation>
    <scope>NUCLEOTIDE SEQUENCE [LARGE SCALE GENOMIC DNA]</scope>
    <source>
        <strain evidence="2 3">Zn</strain>
    </source>
</reference>
<protein>
    <submittedName>
        <fullName evidence="2">Uncharacterized protein</fullName>
    </submittedName>
</protein>
<feature type="transmembrane region" description="Helical" evidence="1">
    <location>
        <begin position="145"/>
        <end position="167"/>
    </location>
</feature>
<keyword evidence="3" id="KW-1185">Reference proteome</keyword>
<accession>A0A0C3GRM6</accession>
<evidence type="ECO:0000313" key="3">
    <source>
        <dbReference type="Proteomes" id="UP000054321"/>
    </source>
</evidence>
<name>A0A0C3GRM6_OIDMZ</name>
<gene>
    <name evidence="2" type="ORF">OIDMADRAFT_35452</name>
</gene>
<feature type="transmembrane region" description="Helical" evidence="1">
    <location>
        <begin position="179"/>
        <end position="198"/>
    </location>
</feature>
<evidence type="ECO:0000256" key="1">
    <source>
        <dbReference type="SAM" id="Phobius"/>
    </source>
</evidence>
<dbReference type="InParanoid" id="A0A0C3GRM6"/>
<dbReference type="OrthoDB" id="3563694at2759"/>
<proteinExistence type="predicted"/>
<evidence type="ECO:0000313" key="2">
    <source>
        <dbReference type="EMBL" id="KIM94004.1"/>
    </source>
</evidence>
<keyword evidence="1" id="KW-1133">Transmembrane helix</keyword>
<reference evidence="3" key="2">
    <citation type="submission" date="2015-01" db="EMBL/GenBank/DDBJ databases">
        <title>Evolutionary Origins and Diversification of the Mycorrhizal Mutualists.</title>
        <authorList>
            <consortium name="DOE Joint Genome Institute"/>
            <consortium name="Mycorrhizal Genomics Consortium"/>
            <person name="Kohler A."/>
            <person name="Kuo A."/>
            <person name="Nagy L.G."/>
            <person name="Floudas D."/>
            <person name="Copeland A."/>
            <person name="Barry K.W."/>
            <person name="Cichocki N."/>
            <person name="Veneault-Fourrey C."/>
            <person name="LaButti K."/>
            <person name="Lindquist E.A."/>
            <person name="Lipzen A."/>
            <person name="Lundell T."/>
            <person name="Morin E."/>
            <person name="Murat C."/>
            <person name="Riley R."/>
            <person name="Ohm R."/>
            <person name="Sun H."/>
            <person name="Tunlid A."/>
            <person name="Henrissat B."/>
            <person name="Grigoriev I.V."/>
            <person name="Hibbett D.S."/>
            <person name="Martin F."/>
        </authorList>
    </citation>
    <scope>NUCLEOTIDE SEQUENCE [LARGE SCALE GENOMIC DNA]</scope>
    <source>
        <strain evidence="3">Zn</strain>
    </source>
</reference>
<organism evidence="2 3">
    <name type="scientific">Oidiodendron maius (strain Zn)</name>
    <dbReference type="NCBI Taxonomy" id="913774"/>
    <lineage>
        <taxon>Eukaryota</taxon>
        <taxon>Fungi</taxon>
        <taxon>Dikarya</taxon>
        <taxon>Ascomycota</taxon>
        <taxon>Pezizomycotina</taxon>
        <taxon>Leotiomycetes</taxon>
        <taxon>Leotiomycetes incertae sedis</taxon>
        <taxon>Myxotrichaceae</taxon>
        <taxon>Oidiodendron</taxon>
    </lineage>
</organism>
<keyword evidence="1" id="KW-0472">Membrane</keyword>
<keyword evidence="1" id="KW-0812">Transmembrane</keyword>
<dbReference type="Proteomes" id="UP000054321">
    <property type="component" value="Unassembled WGS sequence"/>
</dbReference>